<keyword evidence="4 10" id="KW-0808">Transferase</keyword>
<dbReference type="PANTHER" id="PTHR39321:SF3">
    <property type="entry name" value="PHOSPHOPANTETHEINE ADENYLYLTRANSFERASE"/>
    <property type="match status" value="1"/>
</dbReference>
<dbReference type="GO" id="GO:0009435">
    <property type="term" value="P:NAD+ biosynthetic process"/>
    <property type="evidence" value="ECO:0007669"/>
    <property type="project" value="UniProtKB-UniRule"/>
</dbReference>
<comment type="caution">
    <text evidence="12">The sequence shown here is derived from an EMBL/GenBank/DDBJ whole genome shotgun (WGS) entry which is preliminary data.</text>
</comment>
<evidence type="ECO:0000256" key="3">
    <source>
        <dbReference type="ARBA" id="ARBA00022642"/>
    </source>
</evidence>
<dbReference type="Proteomes" id="UP000228762">
    <property type="component" value="Unassembled WGS sequence"/>
</dbReference>
<evidence type="ECO:0000259" key="11">
    <source>
        <dbReference type="Pfam" id="PF01467"/>
    </source>
</evidence>
<keyword evidence="5 10" id="KW-0548">Nucleotidyltransferase</keyword>
<organism evidence="12 13">
    <name type="scientific">Candidatus Roizmanbacteria bacterium CG17_big_fil_post_rev_8_21_14_2_50_39_7</name>
    <dbReference type="NCBI Taxonomy" id="1974858"/>
    <lineage>
        <taxon>Bacteria</taxon>
        <taxon>Candidatus Roizmaniibacteriota</taxon>
    </lineage>
</organism>
<evidence type="ECO:0000256" key="5">
    <source>
        <dbReference type="ARBA" id="ARBA00022695"/>
    </source>
</evidence>
<reference evidence="13" key="1">
    <citation type="submission" date="2017-09" db="EMBL/GenBank/DDBJ databases">
        <title>Depth-based differentiation of microbial function through sediment-hosted aquifers and enrichment of novel symbionts in the deep terrestrial subsurface.</title>
        <authorList>
            <person name="Probst A.J."/>
            <person name="Ladd B."/>
            <person name="Jarett J.K."/>
            <person name="Geller-Mcgrath D.E."/>
            <person name="Sieber C.M.K."/>
            <person name="Emerson J.B."/>
            <person name="Anantharaman K."/>
            <person name="Thomas B.C."/>
            <person name="Malmstrom R."/>
            <person name="Stieglmeier M."/>
            <person name="Klingl A."/>
            <person name="Woyke T."/>
            <person name="Ryan C.M."/>
            <person name="Banfield J.F."/>
        </authorList>
    </citation>
    <scope>NUCLEOTIDE SEQUENCE [LARGE SCALE GENOMIC DNA]</scope>
</reference>
<dbReference type="InterPro" id="IPR014729">
    <property type="entry name" value="Rossmann-like_a/b/a_fold"/>
</dbReference>
<proteinExistence type="inferred from homology"/>
<dbReference type="UniPathway" id="UPA00253">
    <property type="reaction ID" value="UER00332"/>
</dbReference>
<evidence type="ECO:0000256" key="10">
    <source>
        <dbReference type="HAMAP-Rule" id="MF_00244"/>
    </source>
</evidence>
<dbReference type="NCBIfam" id="TIGR00125">
    <property type="entry name" value="cyt_tran_rel"/>
    <property type="match status" value="1"/>
</dbReference>
<keyword evidence="7 10" id="KW-0067">ATP-binding</keyword>
<evidence type="ECO:0000256" key="8">
    <source>
        <dbReference type="ARBA" id="ARBA00023027"/>
    </source>
</evidence>
<dbReference type="SUPFAM" id="SSF52374">
    <property type="entry name" value="Nucleotidylyl transferase"/>
    <property type="match status" value="1"/>
</dbReference>
<dbReference type="InterPro" id="IPR004821">
    <property type="entry name" value="Cyt_trans-like"/>
</dbReference>
<dbReference type="AlphaFoldDB" id="A0A2M7EIX3"/>
<evidence type="ECO:0000256" key="1">
    <source>
        <dbReference type="ARBA" id="ARBA00002324"/>
    </source>
</evidence>
<comment type="pathway">
    <text evidence="2 10">Cofactor biosynthesis; NAD(+) biosynthesis; deamido-NAD(+) from nicotinate D-ribonucleotide: step 1/1.</text>
</comment>
<comment type="similarity">
    <text evidence="10">Belongs to the NadD family.</text>
</comment>
<feature type="domain" description="Cytidyltransferase-like" evidence="11">
    <location>
        <begin position="5"/>
        <end position="177"/>
    </location>
</feature>
<protein>
    <recommendedName>
        <fullName evidence="10">Probable nicotinate-nucleotide adenylyltransferase</fullName>
        <ecNumber evidence="10">2.7.7.18</ecNumber>
    </recommendedName>
    <alternativeName>
        <fullName evidence="10">Deamido-NAD(+) diphosphorylase</fullName>
    </alternativeName>
    <alternativeName>
        <fullName evidence="10">Deamido-NAD(+) pyrophosphorylase</fullName>
    </alternativeName>
    <alternativeName>
        <fullName evidence="10">Nicotinate mononucleotide adenylyltransferase</fullName>
        <shortName evidence="10">NaMN adenylyltransferase</shortName>
    </alternativeName>
</protein>
<evidence type="ECO:0000256" key="7">
    <source>
        <dbReference type="ARBA" id="ARBA00022840"/>
    </source>
</evidence>
<comment type="catalytic activity">
    <reaction evidence="9 10">
        <text>nicotinate beta-D-ribonucleotide + ATP + H(+) = deamido-NAD(+) + diphosphate</text>
        <dbReference type="Rhea" id="RHEA:22860"/>
        <dbReference type="ChEBI" id="CHEBI:15378"/>
        <dbReference type="ChEBI" id="CHEBI:30616"/>
        <dbReference type="ChEBI" id="CHEBI:33019"/>
        <dbReference type="ChEBI" id="CHEBI:57502"/>
        <dbReference type="ChEBI" id="CHEBI:58437"/>
        <dbReference type="EC" id="2.7.7.18"/>
    </reaction>
</comment>
<keyword evidence="8 10" id="KW-0520">NAD</keyword>
<keyword evidence="6 10" id="KW-0547">Nucleotide-binding</keyword>
<dbReference type="GO" id="GO:0004515">
    <property type="term" value="F:nicotinate-nucleotide adenylyltransferase activity"/>
    <property type="evidence" value="ECO:0007669"/>
    <property type="project" value="UniProtKB-UniRule"/>
</dbReference>
<dbReference type="GO" id="GO:0005524">
    <property type="term" value="F:ATP binding"/>
    <property type="evidence" value="ECO:0007669"/>
    <property type="project" value="UniProtKB-KW"/>
</dbReference>
<name>A0A2M7EIX3_9BACT</name>
<dbReference type="EMBL" id="PFEV01000227">
    <property type="protein sequence ID" value="PIV70518.1"/>
    <property type="molecule type" value="Genomic_DNA"/>
</dbReference>
<dbReference type="Gene3D" id="3.40.50.620">
    <property type="entry name" value="HUPs"/>
    <property type="match status" value="1"/>
</dbReference>
<dbReference type="InterPro" id="IPR005248">
    <property type="entry name" value="NadD/NMNAT"/>
</dbReference>
<evidence type="ECO:0000313" key="13">
    <source>
        <dbReference type="Proteomes" id="UP000228762"/>
    </source>
</evidence>
<dbReference type="NCBIfam" id="TIGR00482">
    <property type="entry name" value="nicotinate (nicotinamide) nucleotide adenylyltransferase"/>
    <property type="match status" value="1"/>
</dbReference>
<comment type="function">
    <text evidence="1 10">Catalyzes the reversible adenylation of nicotinate mononucleotide (NaMN) to nicotinic acid adenine dinucleotide (NaAD).</text>
</comment>
<dbReference type="Pfam" id="PF01467">
    <property type="entry name" value="CTP_transf_like"/>
    <property type="match status" value="1"/>
</dbReference>
<keyword evidence="3 10" id="KW-0662">Pyridine nucleotide biosynthesis</keyword>
<dbReference type="EC" id="2.7.7.18" evidence="10"/>
<accession>A0A2M7EIX3</accession>
<gene>
    <name evidence="10 12" type="primary">nadD</name>
    <name evidence="12" type="ORF">COW57_04915</name>
</gene>
<evidence type="ECO:0000256" key="9">
    <source>
        <dbReference type="ARBA" id="ARBA00048721"/>
    </source>
</evidence>
<dbReference type="CDD" id="cd02165">
    <property type="entry name" value="NMNAT"/>
    <property type="match status" value="1"/>
</dbReference>
<dbReference type="PANTHER" id="PTHR39321">
    <property type="entry name" value="NICOTINATE-NUCLEOTIDE ADENYLYLTRANSFERASE-RELATED"/>
    <property type="match status" value="1"/>
</dbReference>
<evidence type="ECO:0000256" key="2">
    <source>
        <dbReference type="ARBA" id="ARBA00005019"/>
    </source>
</evidence>
<evidence type="ECO:0000256" key="6">
    <source>
        <dbReference type="ARBA" id="ARBA00022741"/>
    </source>
</evidence>
<evidence type="ECO:0000256" key="4">
    <source>
        <dbReference type="ARBA" id="ARBA00022679"/>
    </source>
</evidence>
<evidence type="ECO:0000313" key="12">
    <source>
        <dbReference type="EMBL" id="PIV70518.1"/>
    </source>
</evidence>
<dbReference type="HAMAP" id="MF_00244">
    <property type="entry name" value="NaMN_adenylyltr"/>
    <property type="match status" value="1"/>
</dbReference>
<sequence length="203" mass="24173">MKIAILGGAFDPVHIGHYLVAQQVKEQLHMDEVWLMVCYSYFPEFPDKLQRITSYEERFKMASLFAGKEMIVSDFEEKFNKRSRTIDTLRLLKQHYPHDEFYWIIGSDALPTFHLWNHWEELVRDHNLIVFPRDTDFKTLEKRVKTSFKLKTIPSNITILEGDLIVSTISSTHVRKRVQKKLPIEHFVSGKVIEYIEERKLYQ</sequence>